<reference evidence="2 3" key="1">
    <citation type="journal article" date="2006" name="Science">
        <title>Phytophthora genome sequences uncover evolutionary origins and mechanisms of pathogenesis.</title>
        <authorList>
            <person name="Tyler B.M."/>
            <person name="Tripathy S."/>
            <person name="Zhang X."/>
            <person name="Dehal P."/>
            <person name="Jiang R.H."/>
            <person name="Aerts A."/>
            <person name="Arredondo F.D."/>
            <person name="Baxter L."/>
            <person name="Bensasson D."/>
            <person name="Beynon J.L."/>
            <person name="Chapman J."/>
            <person name="Damasceno C.M."/>
            <person name="Dorrance A.E."/>
            <person name="Dou D."/>
            <person name="Dickerman A.W."/>
            <person name="Dubchak I.L."/>
            <person name="Garbelotto M."/>
            <person name="Gijzen M."/>
            <person name="Gordon S.G."/>
            <person name="Govers F."/>
            <person name="Grunwald N.J."/>
            <person name="Huang W."/>
            <person name="Ivors K.L."/>
            <person name="Jones R.W."/>
            <person name="Kamoun S."/>
            <person name="Krampis K."/>
            <person name="Lamour K.H."/>
            <person name="Lee M.K."/>
            <person name="McDonald W.H."/>
            <person name="Medina M."/>
            <person name="Meijer H.J."/>
            <person name="Nordberg E.K."/>
            <person name="Maclean D.J."/>
            <person name="Ospina-Giraldo M.D."/>
            <person name="Morris P.F."/>
            <person name="Phuntumart V."/>
            <person name="Putnam N.H."/>
            <person name="Rash S."/>
            <person name="Rose J.K."/>
            <person name="Sakihama Y."/>
            <person name="Salamov A.A."/>
            <person name="Savidor A."/>
            <person name="Scheuring C.F."/>
            <person name="Smith B.M."/>
            <person name="Sobral B.W."/>
            <person name="Terry A."/>
            <person name="Torto-Alalibo T.A."/>
            <person name="Win J."/>
            <person name="Xu Z."/>
            <person name="Zhang H."/>
            <person name="Grigoriev I.V."/>
            <person name="Rokhsar D.S."/>
            <person name="Boore J.L."/>
        </authorList>
    </citation>
    <scope>NUCLEOTIDE SEQUENCE [LARGE SCALE GENOMIC DNA]</scope>
    <source>
        <strain evidence="2 3">P6497</strain>
    </source>
</reference>
<dbReference type="KEGG" id="psoj:PHYSODRAFT_262880"/>
<protein>
    <submittedName>
        <fullName evidence="2">Uncharacterized protein</fullName>
    </submittedName>
</protein>
<feature type="region of interest" description="Disordered" evidence="1">
    <location>
        <begin position="58"/>
        <end position="139"/>
    </location>
</feature>
<evidence type="ECO:0000313" key="2">
    <source>
        <dbReference type="EMBL" id="EGZ21299.1"/>
    </source>
</evidence>
<sequence length="156" mass="17748">MARSTISCRLLPRASLQLRATELLEERPQHQRLVLQKEISLSRGHLLRPLVEKTPLHEEAQLCEDGEQRDQGLPQEDVLPQELRQHGEPPLAEEVTDSEERSQIEDATVDEESDEGSQRQERQSTIGQRDTSGNTLDDIIVNGDSFGEIMQKLWDS</sequence>
<dbReference type="EMBL" id="JH159153">
    <property type="protein sequence ID" value="EGZ21299.1"/>
    <property type="molecule type" value="Genomic_DNA"/>
</dbReference>
<name>G4ZBU5_PHYSP</name>
<dbReference type="InParanoid" id="G4ZBU5"/>
<organism evidence="2 3">
    <name type="scientific">Phytophthora sojae (strain P6497)</name>
    <name type="common">Soybean stem and root rot agent</name>
    <name type="synonym">Phytophthora megasperma f. sp. glycines</name>
    <dbReference type="NCBI Taxonomy" id="1094619"/>
    <lineage>
        <taxon>Eukaryota</taxon>
        <taxon>Sar</taxon>
        <taxon>Stramenopiles</taxon>
        <taxon>Oomycota</taxon>
        <taxon>Peronosporomycetes</taxon>
        <taxon>Peronosporales</taxon>
        <taxon>Peronosporaceae</taxon>
        <taxon>Phytophthora</taxon>
    </lineage>
</organism>
<keyword evidence="3" id="KW-1185">Reference proteome</keyword>
<evidence type="ECO:0000256" key="1">
    <source>
        <dbReference type="SAM" id="MobiDB-lite"/>
    </source>
</evidence>
<feature type="compositionally biased region" description="Polar residues" evidence="1">
    <location>
        <begin position="123"/>
        <end position="135"/>
    </location>
</feature>
<feature type="compositionally biased region" description="Basic and acidic residues" evidence="1">
    <location>
        <begin position="58"/>
        <end position="70"/>
    </location>
</feature>
<accession>G4ZBU5</accession>
<dbReference type="GeneID" id="20639442"/>
<dbReference type="Proteomes" id="UP000002640">
    <property type="component" value="Unassembled WGS sequence"/>
</dbReference>
<evidence type="ECO:0000313" key="3">
    <source>
        <dbReference type="Proteomes" id="UP000002640"/>
    </source>
</evidence>
<gene>
    <name evidence="2" type="ORF">PHYSODRAFT_262880</name>
</gene>
<proteinExistence type="predicted"/>
<dbReference type="RefSeq" id="XP_009524016.1">
    <property type="nucleotide sequence ID" value="XM_009525721.1"/>
</dbReference>
<dbReference type="AlphaFoldDB" id="G4ZBU5"/>